<dbReference type="PROSITE" id="PS50902">
    <property type="entry name" value="FLAVODOXIN_LIKE"/>
    <property type="match status" value="1"/>
</dbReference>
<dbReference type="PATRIC" id="fig|55758.3.peg.1310"/>
<accession>A0A166AUS0</accession>
<dbReference type="Gene3D" id="3.30.70.20">
    <property type="match status" value="1"/>
</dbReference>
<evidence type="ECO:0000259" key="1">
    <source>
        <dbReference type="PROSITE" id="PS50902"/>
    </source>
</evidence>
<dbReference type="InterPro" id="IPR026816">
    <property type="entry name" value="Flavodoxin_dom"/>
</dbReference>
<organism evidence="3 4">
    <name type="scientific">Methanobrevibacter filiformis</name>
    <dbReference type="NCBI Taxonomy" id="55758"/>
    <lineage>
        <taxon>Archaea</taxon>
        <taxon>Methanobacteriati</taxon>
        <taxon>Methanobacteriota</taxon>
        <taxon>Methanomada group</taxon>
        <taxon>Methanobacteria</taxon>
        <taxon>Methanobacteriales</taxon>
        <taxon>Methanobacteriaceae</taxon>
        <taxon>Methanobrevibacter</taxon>
    </lineage>
</organism>
<dbReference type="GO" id="GO:0016491">
    <property type="term" value="F:oxidoreductase activity"/>
    <property type="evidence" value="ECO:0007669"/>
    <property type="project" value="UniProtKB-KW"/>
</dbReference>
<dbReference type="NCBIfam" id="NF038196">
    <property type="entry name" value="ferrodoxin_EFR1"/>
    <property type="match status" value="1"/>
</dbReference>
<dbReference type="InterPro" id="IPR029039">
    <property type="entry name" value="Flavoprotein-like_sf"/>
</dbReference>
<feature type="domain" description="4Fe-4S ferredoxin-type" evidence="2">
    <location>
        <begin position="209"/>
        <end position="236"/>
    </location>
</feature>
<dbReference type="Gene3D" id="3.40.50.360">
    <property type="match status" value="1"/>
</dbReference>
<dbReference type="SUPFAM" id="SSF52218">
    <property type="entry name" value="Flavoproteins"/>
    <property type="match status" value="1"/>
</dbReference>
<dbReference type="PROSITE" id="PS00198">
    <property type="entry name" value="4FE4S_FER_1"/>
    <property type="match status" value="2"/>
</dbReference>
<keyword evidence="3" id="KW-0560">Oxidoreductase</keyword>
<proteinExistence type="predicted"/>
<dbReference type="EMBL" id="LWMT01000229">
    <property type="protein sequence ID" value="KZX12496.1"/>
    <property type="molecule type" value="Genomic_DNA"/>
</dbReference>
<dbReference type="GO" id="GO:0010181">
    <property type="term" value="F:FMN binding"/>
    <property type="evidence" value="ECO:0007669"/>
    <property type="project" value="InterPro"/>
</dbReference>
<feature type="domain" description="Flavodoxin-like" evidence="1">
    <location>
        <begin position="3"/>
        <end position="143"/>
    </location>
</feature>
<keyword evidence="4" id="KW-1185">Reference proteome</keyword>
<dbReference type="EC" id="1.6.5.11" evidence="3"/>
<dbReference type="Proteomes" id="UP000077066">
    <property type="component" value="Unassembled WGS sequence"/>
</dbReference>
<gene>
    <name evidence="3" type="primary">ndhI_5</name>
    <name evidence="3" type="ORF">MBFIL_11430</name>
</gene>
<dbReference type="STRING" id="55758.MBFIL_11430"/>
<protein>
    <submittedName>
        <fullName evidence="3">NAD(P)H-quinone oxidoreductase subunit I, chloroplastic</fullName>
        <ecNumber evidence="3">1.6.5.11</ecNumber>
    </submittedName>
</protein>
<dbReference type="InterPro" id="IPR017896">
    <property type="entry name" value="4Fe4S_Fe-S-bd"/>
</dbReference>
<dbReference type="InterPro" id="IPR008254">
    <property type="entry name" value="Flavodoxin/NO_synth"/>
</dbReference>
<name>A0A166AUS0_9EURY</name>
<feature type="domain" description="4Fe-4S ferredoxin-type" evidence="2">
    <location>
        <begin position="180"/>
        <end position="208"/>
    </location>
</feature>
<evidence type="ECO:0000313" key="4">
    <source>
        <dbReference type="Proteomes" id="UP000077066"/>
    </source>
</evidence>
<dbReference type="SUPFAM" id="SSF54862">
    <property type="entry name" value="4Fe-4S ferredoxins"/>
    <property type="match status" value="1"/>
</dbReference>
<evidence type="ECO:0000313" key="3">
    <source>
        <dbReference type="EMBL" id="KZX12496.1"/>
    </source>
</evidence>
<dbReference type="PROSITE" id="PS51379">
    <property type="entry name" value="4FE4S_FER_2"/>
    <property type="match status" value="2"/>
</dbReference>
<dbReference type="Pfam" id="PF12724">
    <property type="entry name" value="Flavodoxin_5"/>
    <property type="match status" value="1"/>
</dbReference>
<dbReference type="InterPro" id="IPR047964">
    <property type="entry name" value="EFR1-like"/>
</dbReference>
<dbReference type="InterPro" id="IPR017900">
    <property type="entry name" value="4Fe4S_Fe_S_CS"/>
</dbReference>
<dbReference type="OrthoDB" id="2837at2157"/>
<comment type="caution">
    <text evidence="3">The sequence shown here is derived from an EMBL/GenBank/DDBJ whole genome shotgun (WGS) entry which is preliminary data.</text>
</comment>
<evidence type="ECO:0000259" key="2">
    <source>
        <dbReference type="PROSITE" id="PS51379"/>
    </source>
</evidence>
<dbReference type="AlphaFoldDB" id="A0A166AUS0"/>
<sequence>MTNIVFYFSGTGNSLKVAKSIAEELKNVEIVSMNQIAEVNLEKEYETIGFVYPVYFGGLPNKVYDFVSNLDLKNNKNSYYYGIATYGGFVGNGISQLNELLQYKHDLSLDFGEKLKMFANYIVKYKMRDNVIETTEKSNKDLIPILDKIKRKEEKKSKKSGILFKFFYNKGIKNIKRIDKNYNVNINCTYCGICVNLCPVQNIKINSNKHEFNHECEQCMACIQYCPEQALNYKNKTQNRGRYNHPDINYEELVKMNNIIDK</sequence>
<dbReference type="RefSeq" id="WP_066972463.1">
    <property type="nucleotide sequence ID" value="NZ_LWMT01000229.1"/>
</dbReference>
<reference evidence="3 4" key="1">
    <citation type="submission" date="2016-04" db="EMBL/GenBank/DDBJ databases">
        <title>Genome sequence of Methanobrevibacter filiformis DSM 11501.</title>
        <authorList>
            <person name="Poehlein A."/>
            <person name="Seedorf H."/>
            <person name="Daniel R."/>
        </authorList>
    </citation>
    <scope>NUCLEOTIDE SEQUENCE [LARGE SCALE GENOMIC DNA]</scope>
    <source>
        <strain evidence="3 4">DSM 11501</strain>
    </source>
</reference>